<dbReference type="GO" id="GO:0004519">
    <property type="term" value="F:endonuclease activity"/>
    <property type="evidence" value="ECO:0007669"/>
    <property type="project" value="UniProtKB-KW"/>
</dbReference>
<dbReference type="InterPro" id="IPR018579">
    <property type="entry name" value="Restrct_endonuc_II_LlaJI"/>
</dbReference>
<comment type="caution">
    <text evidence="1">The sequence shown here is derived from an EMBL/GenBank/DDBJ whole genome shotgun (WGS) entry which is preliminary data.</text>
</comment>
<evidence type="ECO:0000313" key="1">
    <source>
        <dbReference type="EMBL" id="NBH62845.1"/>
    </source>
</evidence>
<dbReference type="AlphaFoldDB" id="A0A845QNN7"/>
<gene>
    <name evidence="1" type="ORF">D0435_14460</name>
</gene>
<dbReference type="EMBL" id="QXWK01000039">
    <property type="protein sequence ID" value="NBH62845.1"/>
    <property type="molecule type" value="Genomic_DNA"/>
</dbReference>
<keyword evidence="1" id="KW-0255">Endonuclease</keyword>
<evidence type="ECO:0000313" key="2">
    <source>
        <dbReference type="Proteomes" id="UP000446866"/>
    </source>
</evidence>
<proteinExistence type="predicted"/>
<accession>A0A845QNN7</accession>
<dbReference type="Proteomes" id="UP000446866">
    <property type="component" value="Unassembled WGS sequence"/>
</dbReference>
<keyword evidence="1" id="KW-0540">Nuclease</keyword>
<organism evidence="1 2">
    <name type="scientific">Anaerotruncus colihominis</name>
    <dbReference type="NCBI Taxonomy" id="169435"/>
    <lineage>
        <taxon>Bacteria</taxon>
        <taxon>Bacillati</taxon>
        <taxon>Bacillota</taxon>
        <taxon>Clostridia</taxon>
        <taxon>Eubacteriales</taxon>
        <taxon>Oscillospiraceae</taxon>
        <taxon>Anaerotruncus</taxon>
    </lineage>
</organism>
<keyword evidence="2" id="KW-1185">Reference proteome</keyword>
<keyword evidence="1" id="KW-0378">Hydrolase</keyword>
<dbReference type="Pfam" id="PF09563">
    <property type="entry name" value="RE_LlaJI"/>
    <property type="match status" value="1"/>
</dbReference>
<name>A0A845QNN7_9FIRM</name>
<sequence length="460" mass="53236">MDLGSALNSIMEYDIKNHCHINSNEEGDRFVGIKADSDNAMVYFPIGYELPKTDAEIRTDIKHLIQVLSEFTTKDDRLLAINKFAAPQTVDFPINAYKSVIEYYFSIGGTYYVEKEQVYITAPTGKQDWARTARKQMPLVQSRNGVSSFVFTQFEVRSSTPNDTKEITQINRFCVYEAFKRLGWLYVPSKPEEPGPHPDVKTSIRIVQNKLATTNDDKKKSLFRGMKDMLEYMDEQTSDKQFYFGTDDFDHVWEKLIDRAFGEKDKEKYFPRSRWLLDYGKYKEKRPLMPDTIMIYNGKYYILDAKCYKYGWTGIPNDLPNGTSINKQITYGEYLEKYKGVDTDSLFNAFIMPYNMVKNHFKFTSVVGNIGEAVGDWRYNKKHYERIQGIVMDTRYLMYHYSGKPMKEKVALAECIEAVLGRDEIKSTGEAPVTKEKPYTPIPVVSMAAEDTVPYGVDEK</sequence>
<reference evidence="1 2" key="1">
    <citation type="submission" date="2018-08" db="EMBL/GenBank/DDBJ databases">
        <title>Murine metabolic-syndrome-specific gut microbial biobank.</title>
        <authorList>
            <person name="Liu C."/>
        </authorList>
    </citation>
    <scope>NUCLEOTIDE SEQUENCE [LARGE SCALE GENOMIC DNA]</scope>
    <source>
        <strain evidence="1 2">28</strain>
    </source>
</reference>
<dbReference type="RefSeq" id="WP_160203130.1">
    <property type="nucleotide sequence ID" value="NZ_QXWK01000039.1"/>
</dbReference>
<protein>
    <submittedName>
        <fullName evidence="1">LlaJI family restriction endonuclease</fullName>
    </submittedName>
</protein>